<name>A0AAN6Y6H5_9PEZI</name>
<reference evidence="1" key="2">
    <citation type="submission" date="2023-05" db="EMBL/GenBank/DDBJ databases">
        <authorList>
            <consortium name="Lawrence Berkeley National Laboratory"/>
            <person name="Steindorff A."/>
            <person name="Hensen N."/>
            <person name="Bonometti L."/>
            <person name="Westerberg I."/>
            <person name="Brannstrom I.O."/>
            <person name="Guillou S."/>
            <person name="Cros-Aarteil S."/>
            <person name="Calhoun S."/>
            <person name="Haridas S."/>
            <person name="Kuo A."/>
            <person name="Mondo S."/>
            <person name="Pangilinan J."/>
            <person name="Riley R."/>
            <person name="Labutti K."/>
            <person name="Andreopoulos B."/>
            <person name="Lipzen A."/>
            <person name="Chen C."/>
            <person name="Yanf M."/>
            <person name="Daum C."/>
            <person name="Ng V."/>
            <person name="Clum A."/>
            <person name="Ohm R."/>
            <person name="Martin F."/>
            <person name="Silar P."/>
            <person name="Natvig D."/>
            <person name="Lalanne C."/>
            <person name="Gautier V."/>
            <person name="Ament-Velasquez S.L."/>
            <person name="Kruys A."/>
            <person name="Hutchinson M.I."/>
            <person name="Powell A.J."/>
            <person name="Barry K."/>
            <person name="Miller A.N."/>
            <person name="Grigoriev I.V."/>
            <person name="Debuchy R."/>
            <person name="Gladieux P."/>
            <person name="Thoren M.H."/>
            <person name="Johannesson H."/>
        </authorList>
    </citation>
    <scope>NUCLEOTIDE SEQUENCE</scope>
    <source>
        <strain evidence="1">PSN293</strain>
    </source>
</reference>
<dbReference type="EMBL" id="MU858107">
    <property type="protein sequence ID" value="KAK4213558.1"/>
    <property type="molecule type" value="Genomic_DNA"/>
</dbReference>
<dbReference type="PANTHER" id="PTHR42905:SF16">
    <property type="entry name" value="CARBOXYPHOSPHONOENOLPYRUVATE PHOSPHONOMUTASE-LIKE PROTEIN (AFU_ORTHOLOGUE AFUA_5G07230)"/>
    <property type="match status" value="1"/>
</dbReference>
<keyword evidence="2" id="KW-1185">Reference proteome</keyword>
<dbReference type="SUPFAM" id="SSF51621">
    <property type="entry name" value="Phosphoenolpyruvate/pyruvate domain"/>
    <property type="match status" value="1"/>
</dbReference>
<accession>A0AAN6Y6H5</accession>
<protein>
    <submittedName>
        <fullName evidence="1">2-methylisocitrate lyase</fullName>
    </submittedName>
</protein>
<dbReference type="Proteomes" id="UP001301769">
    <property type="component" value="Unassembled WGS sequence"/>
</dbReference>
<proteinExistence type="predicted"/>
<organism evidence="1 2">
    <name type="scientific">Rhypophila decipiens</name>
    <dbReference type="NCBI Taxonomy" id="261697"/>
    <lineage>
        <taxon>Eukaryota</taxon>
        <taxon>Fungi</taxon>
        <taxon>Dikarya</taxon>
        <taxon>Ascomycota</taxon>
        <taxon>Pezizomycotina</taxon>
        <taxon>Sordariomycetes</taxon>
        <taxon>Sordariomycetidae</taxon>
        <taxon>Sordariales</taxon>
        <taxon>Naviculisporaceae</taxon>
        <taxon>Rhypophila</taxon>
    </lineage>
</organism>
<sequence length="326" mass="35353">MKSQLTSRTLIPTIHKLKPPTKPVNLIFPKISSQPTRPISKSKMTTPIDISQTASRATSFRSLHQPGNPLILSNIWDPISARIMASNPKCKALATASFALAHSIGKSDDDLTLEDNLSLIKPIALVAHSLNLPLTVDLQDGYAPQDNLDLLKETITTLIKDFGVVGINLEDSWHTTATWHKTAPIGISGDVIPENHAVERIKTILSTAKELGVSDFVINARSDTFLFGGSLDESIRRGKKYLEAGAETIFIFWPPKWEMKREDVQRVIDELGGKVNITCRLTEIGKGGFTAQELGQMGVARVSVGPGIYMAALGAIKEAAGKILGA</sequence>
<comment type="caution">
    <text evidence="1">The sequence shown here is derived from an EMBL/GenBank/DDBJ whole genome shotgun (WGS) entry which is preliminary data.</text>
</comment>
<keyword evidence="1" id="KW-0456">Lyase</keyword>
<reference evidence="1" key="1">
    <citation type="journal article" date="2023" name="Mol. Phylogenet. Evol.">
        <title>Genome-scale phylogeny and comparative genomics of the fungal order Sordariales.</title>
        <authorList>
            <person name="Hensen N."/>
            <person name="Bonometti L."/>
            <person name="Westerberg I."/>
            <person name="Brannstrom I.O."/>
            <person name="Guillou S."/>
            <person name="Cros-Aarteil S."/>
            <person name="Calhoun S."/>
            <person name="Haridas S."/>
            <person name="Kuo A."/>
            <person name="Mondo S."/>
            <person name="Pangilinan J."/>
            <person name="Riley R."/>
            <person name="LaButti K."/>
            <person name="Andreopoulos B."/>
            <person name="Lipzen A."/>
            <person name="Chen C."/>
            <person name="Yan M."/>
            <person name="Daum C."/>
            <person name="Ng V."/>
            <person name="Clum A."/>
            <person name="Steindorff A."/>
            <person name="Ohm R.A."/>
            <person name="Martin F."/>
            <person name="Silar P."/>
            <person name="Natvig D.O."/>
            <person name="Lalanne C."/>
            <person name="Gautier V."/>
            <person name="Ament-Velasquez S.L."/>
            <person name="Kruys A."/>
            <person name="Hutchinson M.I."/>
            <person name="Powell A.J."/>
            <person name="Barry K."/>
            <person name="Miller A.N."/>
            <person name="Grigoriev I.V."/>
            <person name="Debuchy R."/>
            <person name="Gladieux P."/>
            <person name="Hiltunen Thoren M."/>
            <person name="Johannesson H."/>
        </authorList>
    </citation>
    <scope>NUCLEOTIDE SEQUENCE</scope>
    <source>
        <strain evidence="1">PSN293</strain>
    </source>
</reference>
<dbReference type="InterPro" id="IPR015813">
    <property type="entry name" value="Pyrv/PenolPyrv_kinase-like_dom"/>
</dbReference>
<dbReference type="CDD" id="cd00377">
    <property type="entry name" value="ICL_PEPM"/>
    <property type="match status" value="1"/>
</dbReference>
<dbReference type="GO" id="GO:0016829">
    <property type="term" value="F:lyase activity"/>
    <property type="evidence" value="ECO:0007669"/>
    <property type="project" value="UniProtKB-KW"/>
</dbReference>
<evidence type="ECO:0000313" key="1">
    <source>
        <dbReference type="EMBL" id="KAK4213558.1"/>
    </source>
</evidence>
<gene>
    <name evidence="1" type="ORF">QBC37DRAFT_422868</name>
</gene>
<dbReference type="Pfam" id="PF13714">
    <property type="entry name" value="PEP_mutase"/>
    <property type="match status" value="1"/>
</dbReference>
<dbReference type="InterPro" id="IPR039556">
    <property type="entry name" value="ICL/PEPM"/>
</dbReference>
<dbReference type="PANTHER" id="PTHR42905">
    <property type="entry name" value="PHOSPHOENOLPYRUVATE CARBOXYLASE"/>
    <property type="match status" value="1"/>
</dbReference>
<evidence type="ECO:0000313" key="2">
    <source>
        <dbReference type="Proteomes" id="UP001301769"/>
    </source>
</evidence>
<dbReference type="Gene3D" id="3.20.20.60">
    <property type="entry name" value="Phosphoenolpyruvate-binding domains"/>
    <property type="match status" value="1"/>
</dbReference>
<dbReference type="AlphaFoldDB" id="A0AAN6Y6H5"/>
<dbReference type="InterPro" id="IPR040442">
    <property type="entry name" value="Pyrv_kinase-like_dom_sf"/>
</dbReference>